<feature type="region of interest" description="Disordered" evidence="1">
    <location>
        <begin position="16"/>
        <end position="35"/>
    </location>
</feature>
<feature type="domain" description="DUF6532" evidence="2">
    <location>
        <begin position="28"/>
        <end position="150"/>
    </location>
</feature>
<keyword evidence="4" id="KW-1185">Reference proteome</keyword>
<accession>A0A1L9V9Q6</accession>
<protein>
    <recommendedName>
        <fullName evidence="2">DUF6532 domain-containing protein</fullName>
    </recommendedName>
</protein>
<dbReference type="RefSeq" id="XP_022397384.1">
    <property type="nucleotide sequence ID" value="XM_022544980.1"/>
</dbReference>
<evidence type="ECO:0000313" key="4">
    <source>
        <dbReference type="Proteomes" id="UP000184300"/>
    </source>
</evidence>
<evidence type="ECO:0000259" key="2">
    <source>
        <dbReference type="Pfam" id="PF20149"/>
    </source>
</evidence>
<organism evidence="3 4">
    <name type="scientific">Aspergillus glaucus CBS 516.65</name>
    <dbReference type="NCBI Taxonomy" id="1160497"/>
    <lineage>
        <taxon>Eukaryota</taxon>
        <taxon>Fungi</taxon>
        <taxon>Dikarya</taxon>
        <taxon>Ascomycota</taxon>
        <taxon>Pezizomycotina</taxon>
        <taxon>Eurotiomycetes</taxon>
        <taxon>Eurotiomycetidae</taxon>
        <taxon>Eurotiales</taxon>
        <taxon>Aspergillaceae</taxon>
        <taxon>Aspergillus</taxon>
        <taxon>Aspergillus subgen. Aspergillus</taxon>
    </lineage>
</organism>
<evidence type="ECO:0000256" key="1">
    <source>
        <dbReference type="SAM" id="MobiDB-lite"/>
    </source>
</evidence>
<dbReference type="EMBL" id="KV878909">
    <property type="protein sequence ID" value="OJJ80686.1"/>
    <property type="molecule type" value="Genomic_DNA"/>
</dbReference>
<sequence length="154" mass="17355">MITEVWSLRRAEILGEHHRKGQNDEKPNLSEHPSSGEARLIQDMMGEIQSHGLSKVRAIVPILYSFMADQEATAKTVKELLKYDQFACNVAPDEREKKGYQQWLAPVLIKAIVLVFYSGDGWQGLAQSALTHQYFKPMGVNPLLIVATMICQSQ</sequence>
<dbReference type="Proteomes" id="UP000184300">
    <property type="component" value="Unassembled WGS sequence"/>
</dbReference>
<evidence type="ECO:0000313" key="3">
    <source>
        <dbReference type="EMBL" id="OJJ80686.1"/>
    </source>
</evidence>
<gene>
    <name evidence="3" type="ORF">ASPGLDRAFT_38692</name>
</gene>
<dbReference type="AlphaFoldDB" id="A0A1L9V9Q6"/>
<name>A0A1L9V9Q6_ASPGL</name>
<proteinExistence type="predicted"/>
<dbReference type="InterPro" id="IPR045341">
    <property type="entry name" value="DUF6532"/>
</dbReference>
<feature type="compositionally biased region" description="Basic and acidic residues" evidence="1">
    <location>
        <begin position="16"/>
        <end position="29"/>
    </location>
</feature>
<dbReference type="Pfam" id="PF20149">
    <property type="entry name" value="DUF6532"/>
    <property type="match status" value="1"/>
</dbReference>
<dbReference type="GeneID" id="34461241"/>
<reference evidence="4" key="1">
    <citation type="journal article" date="2017" name="Genome Biol.">
        <title>Comparative genomics reveals high biological diversity and specific adaptations in the industrially and medically important fungal genus Aspergillus.</title>
        <authorList>
            <person name="de Vries R.P."/>
            <person name="Riley R."/>
            <person name="Wiebenga A."/>
            <person name="Aguilar-Osorio G."/>
            <person name="Amillis S."/>
            <person name="Uchima C.A."/>
            <person name="Anderluh G."/>
            <person name="Asadollahi M."/>
            <person name="Askin M."/>
            <person name="Barry K."/>
            <person name="Battaglia E."/>
            <person name="Bayram O."/>
            <person name="Benocci T."/>
            <person name="Braus-Stromeyer S.A."/>
            <person name="Caldana C."/>
            <person name="Canovas D."/>
            <person name="Cerqueira G.C."/>
            <person name="Chen F."/>
            <person name="Chen W."/>
            <person name="Choi C."/>
            <person name="Clum A."/>
            <person name="Dos Santos R.A."/>
            <person name="Damasio A.R."/>
            <person name="Diallinas G."/>
            <person name="Emri T."/>
            <person name="Fekete E."/>
            <person name="Flipphi M."/>
            <person name="Freyberg S."/>
            <person name="Gallo A."/>
            <person name="Gournas C."/>
            <person name="Habgood R."/>
            <person name="Hainaut M."/>
            <person name="Harispe M.L."/>
            <person name="Henrissat B."/>
            <person name="Hilden K.S."/>
            <person name="Hope R."/>
            <person name="Hossain A."/>
            <person name="Karabika E."/>
            <person name="Karaffa L."/>
            <person name="Karanyi Z."/>
            <person name="Krasevec N."/>
            <person name="Kuo A."/>
            <person name="Kusch H."/>
            <person name="LaButti K."/>
            <person name="Lagendijk E.L."/>
            <person name="Lapidus A."/>
            <person name="Levasseur A."/>
            <person name="Lindquist E."/>
            <person name="Lipzen A."/>
            <person name="Logrieco A.F."/>
            <person name="MacCabe A."/>
            <person name="Maekelae M.R."/>
            <person name="Malavazi I."/>
            <person name="Melin P."/>
            <person name="Meyer V."/>
            <person name="Mielnichuk N."/>
            <person name="Miskei M."/>
            <person name="Molnar A.P."/>
            <person name="Mule G."/>
            <person name="Ngan C.Y."/>
            <person name="Orejas M."/>
            <person name="Orosz E."/>
            <person name="Ouedraogo J.P."/>
            <person name="Overkamp K.M."/>
            <person name="Park H.-S."/>
            <person name="Perrone G."/>
            <person name="Piumi F."/>
            <person name="Punt P.J."/>
            <person name="Ram A.F."/>
            <person name="Ramon A."/>
            <person name="Rauscher S."/>
            <person name="Record E."/>
            <person name="Riano-Pachon D.M."/>
            <person name="Robert V."/>
            <person name="Roehrig J."/>
            <person name="Ruller R."/>
            <person name="Salamov A."/>
            <person name="Salih N.S."/>
            <person name="Samson R.A."/>
            <person name="Sandor E."/>
            <person name="Sanguinetti M."/>
            <person name="Schuetze T."/>
            <person name="Sepcic K."/>
            <person name="Shelest E."/>
            <person name="Sherlock G."/>
            <person name="Sophianopoulou V."/>
            <person name="Squina F.M."/>
            <person name="Sun H."/>
            <person name="Susca A."/>
            <person name="Todd R.B."/>
            <person name="Tsang A."/>
            <person name="Unkles S.E."/>
            <person name="van de Wiele N."/>
            <person name="van Rossen-Uffink D."/>
            <person name="Oliveira J.V."/>
            <person name="Vesth T.C."/>
            <person name="Visser J."/>
            <person name="Yu J.-H."/>
            <person name="Zhou M."/>
            <person name="Andersen M.R."/>
            <person name="Archer D.B."/>
            <person name="Baker S.E."/>
            <person name="Benoit I."/>
            <person name="Brakhage A.A."/>
            <person name="Braus G.H."/>
            <person name="Fischer R."/>
            <person name="Frisvad J.C."/>
            <person name="Goldman G.H."/>
            <person name="Houbraken J."/>
            <person name="Oakley B."/>
            <person name="Pocsi I."/>
            <person name="Scazzocchio C."/>
            <person name="Seiboth B."/>
            <person name="vanKuyk P.A."/>
            <person name="Wortman J."/>
            <person name="Dyer P.S."/>
            <person name="Grigoriev I.V."/>
        </authorList>
    </citation>
    <scope>NUCLEOTIDE SEQUENCE [LARGE SCALE GENOMIC DNA]</scope>
    <source>
        <strain evidence="4">CBS 516.65</strain>
    </source>
</reference>
<dbReference type="VEuPathDB" id="FungiDB:ASPGLDRAFT_38692"/>